<dbReference type="KEGG" id="htr:EPV75_05715"/>
<keyword evidence="2" id="KW-1185">Reference proteome</keyword>
<dbReference type="AlphaFoldDB" id="A0A410H2N5"/>
<evidence type="ECO:0008006" key="3">
    <source>
        <dbReference type="Google" id="ProtNLM"/>
    </source>
</evidence>
<reference evidence="1 2" key="1">
    <citation type="journal article" date="2018" name="Environ. Microbiol.">
        <title>Genomes of ubiquitous marine and hypersaline Hydrogenovibrio, Thiomicrorhabdus and Thiomicrospira spp. encode a diversity of mechanisms to sustain chemolithoautotrophy in heterogeneous environments.</title>
        <authorList>
            <person name="Scott K.M."/>
            <person name="Williams J."/>
            <person name="Porter C.M.B."/>
            <person name="Russel S."/>
            <person name="Harmer T.L."/>
            <person name="Paul J.H."/>
            <person name="Antonen K.M."/>
            <person name="Bridges M.K."/>
            <person name="Camper G.J."/>
            <person name="Campla C.K."/>
            <person name="Casella L.G."/>
            <person name="Chase E."/>
            <person name="Conrad J.W."/>
            <person name="Cruz M.C."/>
            <person name="Dunlap D.S."/>
            <person name="Duran L."/>
            <person name="Fahsbender E.M."/>
            <person name="Goldsmith D.B."/>
            <person name="Keeley R.F."/>
            <person name="Kondoff M.R."/>
            <person name="Kussy B.I."/>
            <person name="Lane M.K."/>
            <person name="Lawler S."/>
            <person name="Leigh B.A."/>
            <person name="Lewis C."/>
            <person name="Lostal L.M."/>
            <person name="Marking D."/>
            <person name="Mancera P.A."/>
            <person name="McClenthan E.C."/>
            <person name="McIntyre E.A."/>
            <person name="Mine J.A."/>
            <person name="Modi S."/>
            <person name="Moore B.D."/>
            <person name="Morgan W.A."/>
            <person name="Nelson K.M."/>
            <person name="Nguyen K.N."/>
            <person name="Ogburn N."/>
            <person name="Parrino D.G."/>
            <person name="Pedapudi A.D."/>
            <person name="Pelham R.P."/>
            <person name="Preece A.M."/>
            <person name="Rampersad E.A."/>
            <person name="Richardson J.C."/>
            <person name="Rodgers C.M."/>
            <person name="Schaffer B.L."/>
            <person name="Sheridan N.E."/>
            <person name="Solone M.R."/>
            <person name="Staley Z.R."/>
            <person name="Tabuchi M."/>
            <person name="Waide R.J."/>
            <person name="Wanjugi P.W."/>
            <person name="Young S."/>
            <person name="Clum A."/>
            <person name="Daum C."/>
            <person name="Huntemann M."/>
            <person name="Ivanova N."/>
            <person name="Kyrpides N."/>
            <person name="Mikhailova N."/>
            <person name="Palaniappan K."/>
            <person name="Pillay M."/>
            <person name="Reddy T.B.K."/>
            <person name="Shapiro N."/>
            <person name="Stamatis D."/>
            <person name="Varghese N."/>
            <person name="Woyke T."/>
            <person name="Boden R."/>
            <person name="Freyermuth S.K."/>
            <person name="Kerfeld C.A."/>
        </authorList>
    </citation>
    <scope>NUCLEOTIDE SEQUENCE [LARGE SCALE GENOMIC DNA]</scope>
    <source>
        <strain evidence="1 2">JR-2</strain>
    </source>
</reference>
<evidence type="ECO:0000313" key="1">
    <source>
        <dbReference type="EMBL" id="QAB15198.1"/>
    </source>
</evidence>
<organism evidence="1 2">
    <name type="scientific">Hydrogenovibrio thermophilus</name>
    <dbReference type="NCBI Taxonomy" id="265883"/>
    <lineage>
        <taxon>Bacteria</taxon>
        <taxon>Pseudomonadati</taxon>
        <taxon>Pseudomonadota</taxon>
        <taxon>Gammaproteobacteria</taxon>
        <taxon>Thiotrichales</taxon>
        <taxon>Piscirickettsiaceae</taxon>
        <taxon>Hydrogenovibrio</taxon>
    </lineage>
</organism>
<name>A0A410H2N5_9GAMM</name>
<evidence type="ECO:0000313" key="2">
    <source>
        <dbReference type="Proteomes" id="UP000285478"/>
    </source>
</evidence>
<dbReference type="Pfam" id="PF10116">
    <property type="entry name" value="Host_attach"/>
    <property type="match status" value="1"/>
</dbReference>
<accession>A0A410H2N5</accession>
<dbReference type="EMBL" id="CP035033">
    <property type="protein sequence ID" value="QAB15198.1"/>
    <property type="molecule type" value="Genomic_DNA"/>
</dbReference>
<gene>
    <name evidence="1" type="ORF">EPV75_05715</name>
</gene>
<dbReference type="InterPro" id="IPR019291">
    <property type="entry name" value="Host_attachment_protein"/>
</dbReference>
<proteinExistence type="predicted"/>
<dbReference type="Proteomes" id="UP000285478">
    <property type="component" value="Chromosome"/>
</dbReference>
<protein>
    <recommendedName>
        <fullName evidence="3">Host attachment protein</fullName>
    </recommendedName>
</protein>
<sequence>MSTTIGYAILADLGNLKVFSIQQTDQKTNSLQAYESVDNIEGHAKLSEIYSDKAGDYSNAVSDSHSTFETKSGMEREARLIESLAEFINHFAKQHPGKLYVSISKPIHAQIKDNLNDSTLNKIKVFLGKDLNRQNVGSIMGAFEL</sequence>
<dbReference type="RefSeq" id="WP_128384755.1">
    <property type="nucleotide sequence ID" value="NZ_CP035033.1"/>
</dbReference>